<evidence type="ECO:0000313" key="2">
    <source>
        <dbReference type="Proteomes" id="UP001431775"/>
    </source>
</evidence>
<dbReference type="SUPFAM" id="SSF46785">
    <property type="entry name" value="Winged helix' DNA-binding domain"/>
    <property type="match status" value="1"/>
</dbReference>
<dbReference type="RefSeq" id="WP_281463580.1">
    <property type="nucleotide sequence ID" value="NZ_JASBAN010000006.1"/>
</dbReference>
<proteinExistence type="predicted"/>
<dbReference type="InterPro" id="IPR036388">
    <property type="entry name" value="WH-like_DNA-bd_sf"/>
</dbReference>
<accession>A0ABT6QAJ1</accession>
<dbReference type="Proteomes" id="UP001431775">
    <property type="component" value="Unassembled WGS sequence"/>
</dbReference>
<reference evidence="1" key="1">
    <citation type="submission" date="2023-05" db="EMBL/GenBank/DDBJ databases">
        <title>Whole genome sequence of Commensalibacter sp.</title>
        <authorList>
            <person name="Charoenyingcharoen P."/>
            <person name="Yukphan P."/>
        </authorList>
    </citation>
    <scope>NUCLEOTIDE SEQUENCE</scope>
    <source>
        <strain evidence="1">TBRC 10068</strain>
    </source>
</reference>
<evidence type="ECO:0000313" key="1">
    <source>
        <dbReference type="EMBL" id="MDI2113929.1"/>
    </source>
</evidence>
<keyword evidence="2" id="KW-1185">Reference proteome</keyword>
<sequence>MSADIKRLKTNPQRQKEQIVKEEIEQLEMLAITRPQLKDHISAMIYQIQKDDNVNDYNRWAFAMIGTTEYRLVGQWLGKNSKRSGEAKSLWIALIDYLDINTGQIRRSRQELANELEITPNNISSIMSELESVGAIIKKKEGRGITYYMNPLIGTHLPKIKRDLAQSQAPKLKLVSGAKNGKDKT</sequence>
<dbReference type="Gene3D" id="1.10.10.10">
    <property type="entry name" value="Winged helix-like DNA-binding domain superfamily/Winged helix DNA-binding domain"/>
    <property type="match status" value="1"/>
</dbReference>
<organism evidence="1 2">
    <name type="scientific">Commensalibacter nepenthis</name>
    <dbReference type="NCBI Taxonomy" id="3043872"/>
    <lineage>
        <taxon>Bacteria</taxon>
        <taxon>Pseudomonadati</taxon>
        <taxon>Pseudomonadota</taxon>
        <taxon>Alphaproteobacteria</taxon>
        <taxon>Acetobacterales</taxon>
        <taxon>Acetobacteraceae</taxon>
    </lineage>
</organism>
<dbReference type="InterPro" id="IPR036390">
    <property type="entry name" value="WH_DNA-bd_sf"/>
</dbReference>
<dbReference type="EMBL" id="JASBAN010000006">
    <property type="protein sequence ID" value="MDI2113929.1"/>
    <property type="molecule type" value="Genomic_DNA"/>
</dbReference>
<name>A0ABT6QAJ1_9PROT</name>
<comment type="caution">
    <text evidence="1">The sequence shown here is derived from an EMBL/GenBank/DDBJ whole genome shotgun (WGS) entry which is preliminary data.</text>
</comment>
<evidence type="ECO:0008006" key="3">
    <source>
        <dbReference type="Google" id="ProtNLM"/>
    </source>
</evidence>
<protein>
    <recommendedName>
        <fullName evidence="3">HTH marR-type domain-containing protein</fullName>
    </recommendedName>
</protein>
<gene>
    <name evidence="1" type="ORF">QJV33_11675</name>
</gene>